<dbReference type="SMART" id="SM00283">
    <property type="entry name" value="MA"/>
    <property type="match status" value="1"/>
</dbReference>
<feature type="transmembrane region" description="Helical" evidence="3">
    <location>
        <begin position="70"/>
        <end position="87"/>
    </location>
</feature>
<feature type="transmembrane region" description="Helical" evidence="3">
    <location>
        <begin position="114"/>
        <end position="132"/>
    </location>
</feature>
<dbReference type="PANTHER" id="PTHR32089:SF112">
    <property type="entry name" value="LYSOZYME-LIKE PROTEIN-RELATED"/>
    <property type="match status" value="1"/>
</dbReference>
<dbReference type="PROSITE" id="PS50111">
    <property type="entry name" value="CHEMOTAXIS_TRANSDUC_2"/>
    <property type="match status" value="1"/>
</dbReference>
<dbReference type="InterPro" id="IPR004089">
    <property type="entry name" value="MCPsignal_dom"/>
</dbReference>
<dbReference type="Proteomes" id="UP000682111">
    <property type="component" value="Unassembled WGS sequence"/>
</dbReference>
<reference evidence="5" key="1">
    <citation type="submission" date="2021-03" db="EMBL/GenBank/DDBJ databases">
        <title>Antimicrobial resistance genes in bacteria isolated from Japanese honey, and their potential for conferring macrolide and lincosamide resistance in the American foulbrood pathogen Paenibacillus larvae.</title>
        <authorList>
            <person name="Okamoto M."/>
            <person name="Kumagai M."/>
            <person name="Kanamori H."/>
            <person name="Takamatsu D."/>
        </authorList>
    </citation>
    <scope>NUCLEOTIDE SEQUENCE</scope>
    <source>
        <strain evidence="5">J27TS8</strain>
    </source>
</reference>
<evidence type="ECO:0000256" key="2">
    <source>
        <dbReference type="PROSITE-ProRule" id="PRU00284"/>
    </source>
</evidence>
<accession>A0A919WEP0</accession>
<feature type="transmembrane region" description="Helical" evidence="3">
    <location>
        <begin position="43"/>
        <end position="63"/>
    </location>
</feature>
<name>A0A919WEP0_9BACI</name>
<dbReference type="Pfam" id="PF00015">
    <property type="entry name" value="MCPsignal"/>
    <property type="match status" value="1"/>
</dbReference>
<dbReference type="GO" id="GO:0007165">
    <property type="term" value="P:signal transduction"/>
    <property type="evidence" value="ECO:0007669"/>
    <property type="project" value="UniProtKB-KW"/>
</dbReference>
<protein>
    <submittedName>
        <fullName evidence="5">Methyl-accepting chemotaxis protein</fullName>
    </submittedName>
</protein>
<evidence type="ECO:0000313" key="6">
    <source>
        <dbReference type="Proteomes" id="UP000682111"/>
    </source>
</evidence>
<proteinExistence type="predicted"/>
<dbReference type="Gene3D" id="1.10.287.950">
    <property type="entry name" value="Methyl-accepting chemotaxis protein"/>
    <property type="match status" value="1"/>
</dbReference>
<keyword evidence="3" id="KW-0812">Transmembrane</keyword>
<dbReference type="AlphaFoldDB" id="A0A919WEP0"/>
<organism evidence="5 6">
    <name type="scientific">Robertmurraya siralis</name>
    <dbReference type="NCBI Taxonomy" id="77777"/>
    <lineage>
        <taxon>Bacteria</taxon>
        <taxon>Bacillati</taxon>
        <taxon>Bacillota</taxon>
        <taxon>Bacilli</taxon>
        <taxon>Bacillales</taxon>
        <taxon>Bacillaceae</taxon>
        <taxon>Robertmurraya</taxon>
    </lineage>
</organism>
<keyword evidence="3" id="KW-1133">Transmembrane helix</keyword>
<dbReference type="PANTHER" id="PTHR32089">
    <property type="entry name" value="METHYL-ACCEPTING CHEMOTAXIS PROTEIN MCPB"/>
    <property type="match status" value="1"/>
</dbReference>
<keyword evidence="1 2" id="KW-0807">Transducer</keyword>
<evidence type="ECO:0000259" key="4">
    <source>
        <dbReference type="PROSITE" id="PS50111"/>
    </source>
</evidence>
<feature type="transmembrane region" description="Helical" evidence="3">
    <location>
        <begin position="18"/>
        <end position="37"/>
    </location>
</feature>
<dbReference type="SUPFAM" id="SSF58104">
    <property type="entry name" value="Methyl-accepting chemotaxis protein (MCP) signaling domain"/>
    <property type="match status" value="1"/>
</dbReference>
<feature type="transmembrane region" description="Helical" evidence="3">
    <location>
        <begin position="144"/>
        <end position="164"/>
    </location>
</feature>
<dbReference type="RefSeq" id="WP_212933208.1">
    <property type="nucleotide sequence ID" value="NZ_BORC01000001.1"/>
</dbReference>
<evidence type="ECO:0000256" key="1">
    <source>
        <dbReference type="ARBA" id="ARBA00023224"/>
    </source>
</evidence>
<gene>
    <name evidence="5" type="ORF">J27TS8_05780</name>
</gene>
<keyword evidence="6" id="KW-1185">Reference proteome</keyword>
<feature type="domain" description="Methyl-accepting transducer" evidence="4">
    <location>
        <begin position="210"/>
        <end position="460"/>
    </location>
</feature>
<sequence>MKTITEIKQEDLTRKNSLVVKATFVCVILAALVDIVMQKELALILSIIIGGGLGVGLIALLHYTKKLVTIIPYLAVLLVAVVMYVIMANSVSPTAYVLLYFILATAAIYMDKKVLWSGAILGFVAISVFTWVHHPALPLDIKNYATVYLLYLLVSILLAFQLSIAKKLSENIVTAQKQTEELLLLDREIRKTVDASTVSLSNLIQFVKHKSHENYEAAQEMNHSISEISAGMQTQTDSIQEITRELENSNQVILETSELVHKLHGDSIAAQGVTNNGALLVTELKDGLEVSYFNMEEVAKQTTTLASLVKETVNFSEAIQGIADQTNLLALNASIEAARAGESGKGFAIVADEVRKLAEISHKTATHISENLQHVMGGTKAVTETVSSTRTKINHNLQLAINTQHAFTQIQTTFRQLKEDISKYETLTKNVLGSSRSIEQALSEFSAVIEQASATLQELSSAVGVQTAQHEILLNSVTDAHQSVDNLMKLQQA</sequence>
<keyword evidence="3" id="KW-0472">Membrane</keyword>
<dbReference type="GO" id="GO:0016020">
    <property type="term" value="C:membrane"/>
    <property type="evidence" value="ECO:0007669"/>
    <property type="project" value="InterPro"/>
</dbReference>
<comment type="caution">
    <text evidence="5">The sequence shown here is derived from an EMBL/GenBank/DDBJ whole genome shotgun (WGS) entry which is preliminary data.</text>
</comment>
<dbReference type="EMBL" id="BORC01000001">
    <property type="protein sequence ID" value="GIN60585.1"/>
    <property type="molecule type" value="Genomic_DNA"/>
</dbReference>
<evidence type="ECO:0000256" key="3">
    <source>
        <dbReference type="SAM" id="Phobius"/>
    </source>
</evidence>
<evidence type="ECO:0000313" key="5">
    <source>
        <dbReference type="EMBL" id="GIN60585.1"/>
    </source>
</evidence>
<feature type="transmembrane region" description="Helical" evidence="3">
    <location>
        <begin position="93"/>
        <end position="109"/>
    </location>
</feature>